<evidence type="ECO:0000313" key="2">
    <source>
        <dbReference type="EMBL" id="CAK9049916.1"/>
    </source>
</evidence>
<name>A0ABP0MEJ6_9DINO</name>
<evidence type="ECO:0000256" key="1">
    <source>
        <dbReference type="SAM" id="MobiDB-lite"/>
    </source>
</evidence>
<evidence type="ECO:0000313" key="3">
    <source>
        <dbReference type="Proteomes" id="UP001642484"/>
    </source>
</evidence>
<dbReference type="InterPro" id="IPR015915">
    <property type="entry name" value="Kelch-typ_b-propeller"/>
</dbReference>
<dbReference type="EMBL" id="CAXAMN010017169">
    <property type="protein sequence ID" value="CAK9049916.1"/>
    <property type="molecule type" value="Genomic_DNA"/>
</dbReference>
<reference evidence="2 3" key="1">
    <citation type="submission" date="2024-02" db="EMBL/GenBank/DDBJ databases">
        <authorList>
            <person name="Chen Y."/>
            <person name="Shah S."/>
            <person name="Dougan E. K."/>
            <person name="Thang M."/>
            <person name="Chan C."/>
        </authorList>
    </citation>
    <scope>NUCLEOTIDE SEQUENCE [LARGE SCALE GENOMIC DNA]</scope>
</reference>
<feature type="region of interest" description="Disordered" evidence="1">
    <location>
        <begin position="303"/>
        <end position="332"/>
    </location>
</feature>
<organism evidence="2 3">
    <name type="scientific">Durusdinium trenchii</name>
    <dbReference type="NCBI Taxonomy" id="1381693"/>
    <lineage>
        <taxon>Eukaryota</taxon>
        <taxon>Sar</taxon>
        <taxon>Alveolata</taxon>
        <taxon>Dinophyceae</taxon>
        <taxon>Suessiales</taxon>
        <taxon>Symbiodiniaceae</taxon>
        <taxon>Durusdinium</taxon>
    </lineage>
</organism>
<proteinExistence type="predicted"/>
<sequence>MFFYICRTYLLFTCLSQVFCTPWTRTLVIPLKLTEPAPVNCTSVWLLQQLSFTEFDVLLLLLVRRSLTLDPVAPPFSELESAPNWKHCLNLPVSLFVSRHLFVYLIDLSIEIKNNKCCHLPPNLDVCPPHLLDDTPSLAKKGVFNSTAHPWSEALGATFSTLADSLAGSDARLVRDFSNKWLGASGGLLLVTEFVTNYAANASYGSNNVGLLDALSAIVDSLSGPVSLLQSGSSAVDENLAENCVYLASYANPVFGDGELYDMLTELQNVCSNDNVAAALPAAAEPNAAALIAGANVLETGDAPTTTQRVSTTTTTPTTTAGATSTSRSSVTAATTATATSATTATATATITTTTPATTTAATTVTSTTVATMAPTTTTAPTTTAATTAGTTTSADVDRHWVLGPGGGSCDDVCGIGLCDLTKQESVTSDELMTISISLGRQCASVNSWPNPYSPEIDSSQTCWRASGSTTCSADTTDIRHQRFCYCTMATTMRTRAEPPNGFQFAQAPAEKENSLIQIEAEPPKGFQLVEPTADSSPVEGAVFTGMARFESSCSNPKECYDIYRFGGCVSSASGWLPTDQTYWGVVSADNATPSVRWENQAPSPVPFAAHTVVGKDQDHALVLGGLTSCGEDAAHQNFLWQWRRTDGSWDQLTPIPEPCGLAFHTAHYFRDQGGRNGMVVFGGLHGTSGSGCTAAAPVVSDSVWWFDFQTLTWSEKKIIPHGVWGHASTLISVSNLGKRRGLCVHGGRMQDGSIDNTVRLYPLLGIISGPGKEIKPTSTSNTGPQRMFHTMMQFGRTSFGNHMKVTGGVRPTSSQSLPFSGELTLSSRTDNLFFSGVTGQFYELLWAVEENPADDPPRTWGQTGLEYNYVTGKDGGKDYDFMLLGGCLGGPCVPANDLYLYRAGAQGAQGVFLSLLCILLLR</sequence>
<dbReference type="Gene3D" id="2.120.10.80">
    <property type="entry name" value="Kelch-type beta propeller"/>
    <property type="match status" value="1"/>
</dbReference>
<protein>
    <submittedName>
        <fullName evidence="2">Uncharacterized protein</fullName>
    </submittedName>
</protein>
<accession>A0ABP0MEJ6</accession>
<comment type="caution">
    <text evidence="2">The sequence shown here is derived from an EMBL/GenBank/DDBJ whole genome shotgun (WGS) entry which is preliminary data.</text>
</comment>
<gene>
    <name evidence="2" type="ORF">CCMP2556_LOCUS25498</name>
</gene>
<keyword evidence="3" id="KW-1185">Reference proteome</keyword>
<dbReference type="SUPFAM" id="SSF117281">
    <property type="entry name" value="Kelch motif"/>
    <property type="match status" value="1"/>
</dbReference>
<dbReference type="Proteomes" id="UP001642484">
    <property type="component" value="Unassembled WGS sequence"/>
</dbReference>